<dbReference type="InterPro" id="IPR010998">
    <property type="entry name" value="Integrase_recombinase_N"/>
</dbReference>
<feature type="domain" description="Tyr recombinase" evidence="3">
    <location>
        <begin position="232"/>
        <end position="398"/>
    </location>
</feature>
<comment type="caution">
    <text evidence="5">The sequence shown here is derived from an EMBL/GenBank/DDBJ whole genome shotgun (WGS) entry which is preliminary data.</text>
</comment>
<accession>A0A419X9W0</accession>
<evidence type="ECO:0000313" key="5">
    <source>
        <dbReference type="EMBL" id="RKE04426.1"/>
    </source>
</evidence>
<keyword evidence="1" id="KW-0238">DNA-binding</keyword>
<dbReference type="EMBL" id="RAPQ01000008">
    <property type="protein sequence ID" value="RKE04426.1"/>
    <property type="molecule type" value="Genomic_DNA"/>
</dbReference>
<dbReference type="Proteomes" id="UP000284531">
    <property type="component" value="Unassembled WGS sequence"/>
</dbReference>
<dbReference type="Gene3D" id="1.10.150.130">
    <property type="match status" value="1"/>
</dbReference>
<dbReference type="OrthoDB" id="1493636at2"/>
<evidence type="ECO:0000256" key="2">
    <source>
        <dbReference type="ARBA" id="ARBA00023172"/>
    </source>
</evidence>
<feature type="domain" description="Phage integrase SAM-like" evidence="4">
    <location>
        <begin position="115"/>
        <end position="211"/>
    </location>
</feature>
<dbReference type="InterPro" id="IPR011010">
    <property type="entry name" value="DNA_brk_join_enz"/>
</dbReference>
<evidence type="ECO:0000256" key="1">
    <source>
        <dbReference type="ARBA" id="ARBA00023125"/>
    </source>
</evidence>
<evidence type="ECO:0000259" key="3">
    <source>
        <dbReference type="Pfam" id="PF00589"/>
    </source>
</evidence>
<sequence>MCLLPTFMATVSFEVRSNSENANIYVRVSIDRKNVYRRKSGYLINPKNWSPKTKQPIQRDESLKRLKSNLDKFKIRLTDIINNALETNVHITGHWIQEQIDLIHGKVQPKALDVLVNYFDEYIRKLPLKATTIGSDNKSSAAITKYKTIKQKIIDFQDHTGKTFLVKDVGVDFRDKFVSYLKDIDKLGLNTIGRYIRFLKTVCRDAKINGIETHFQLDAVKGFTKKAEKIILTFDEIESIQGVDLQREALINARDWLIIGCYIGQRVSDLLTLTNENLVSRNGLHFIELIQKKTGKIVEIPIHPVVEEILEKKEGNFPYKISAQRFNEYIKDVGRIAGLTSQIKGGKFDKETKRKNNGVYQKWELITSHVCRRSFATNFYGDYPTPLLMQVTGHSTEKQFLEYIGKPELNHAQQLAEFWAKEARFAKKKTHLKIVKTAK</sequence>
<keyword evidence="6" id="KW-1185">Reference proteome</keyword>
<dbReference type="Gene3D" id="1.10.443.10">
    <property type="entry name" value="Intergrase catalytic core"/>
    <property type="match status" value="1"/>
</dbReference>
<name>A0A419X9W0_9BACT</name>
<reference evidence="5 6" key="1">
    <citation type="submission" date="2018-09" db="EMBL/GenBank/DDBJ databases">
        <title>Genomic Encyclopedia of Archaeal and Bacterial Type Strains, Phase II (KMG-II): from individual species to whole genera.</title>
        <authorList>
            <person name="Goeker M."/>
        </authorList>
    </citation>
    <scope>NUCLEOTIDE SEQUENCE [LARGE SCALE GENOMIC DNA]</scope>
    <source>
        <strain evidence="5 6">DSM 21950</strain>
    </source>
</reference>
<dbReference type="InterPro" id="IPR002104">
    <property type="entry name" value="Integrase_catalytic"/>
</dbReference>
<dbReference type="Pfam" id="PF00589">
    <property type="entry name" value="Phage_integrase"/>
    <property type="match status" value="1"/>
</dbReference>
<evidence type="ECO:0000259" key="4">
    <source>
        <dbReference type="Pfam" id="PF13102"/>
    </source>
</evidence>
<dbReference type="GO" id="GO:0015074">
    <property type="term" value="P:DNA integration"/>
    <property type="evidence" value="ECO:0007669"/>
    <property type="project" value="InterPro"/>
</dbReference>
<organism evidence="5 6">
    <name type="scientific">Marinifilum flexuosum</name>
    <dbReference type="NCBI Taxonomy" id="1117708"/>
    <lineage>
        <taxon>Bacteria</taxon>
        <taxon>Pseudomonadati</taxon>
        <taxon>Bacteroidota</taxon>
        <taxon>Bacteroidia</taxon>
        <taxon>Marinilabiliales</taxon>
        <taxon>Marinifilaceae</taxon>
    </lineage>
</organism>
<gene>
    <name evidence="5" type="ORF">BXY64_1446</name>
</gene>
<dbReference type="SUPFAM" id="SSF56349">
    <property type="entry name" value="DNA breaking-rejoining enzymes"/>
    <property type="match status" value="1"/>
</dbReference>
<dbReference type="InterPro" id="IPR013762">
    <property type="entry name" value="Integrase-like_cat_sf"/>
</dbReference>
<dbReference type="GO" id="GO:0006310">
    <property type="term" value="P:DNA recombination"/>
    <property type="evidence" value="ECO:0007669"/>
    <property type="project" value="UniProtKB-KW"/>
</dbReference>
<dbReference type="AlphaFoldDB" id="A0A419X9W0"/>
<dbReference type="GO" id="GO:0003677">
    <property type="term" value="F:DNA binding"/>
    <property type="evidence" value="ECO:0007669"/>
    <property type="project" value="UniProtKB-KW"/>
</dbReference>
<dbReference type="Pfam" id="PF13102">
    <property type="entry name" value="Phage_int_SAM_5"/>
    <property type="match status" value="1"/>
</dbReference>
<proteinExistence type="predicted"/>
<evidence type="ECO:0000313" key="6">
    <source>
        <dbReference type="Proteomes" id="UP000284531"/>
    </source>
</evidence>
<dbReference type="InterPro" id="IPR025269">
    <property type="entry name" value="SAM-like_dom"/>
</dbReference>
<protein>
    <submittedName>
        <fullName evidence="5">Phage integrase family protein</fullName>
    </submittedName>
</protein>
<keyword evidence="2" id="KW-0233">DNA recombination</keyword>